<reference evidence="7 8" key="1">
    <citation type="journal article" date="2012" name="Stand. Genomic Sci.">
        <title>Complete genome sequence of Terriglobus saanensis type strain SP1PR4(T), an Acidobacteria from tundra soil.</title>
        <authorList>
            <person name="Rawat S.R."/>
            <person name="Mannisto M.K."/>
            <person name="Starovoytov V."/>
            <person name="Goodwin L."/>
            <person name="Nolan M."/>
            <person name="Hauser L."/>
            <person name="Land M."/>
            <person name="Davenport K.W."/>
            <person name="Woyke T."/>
            <person name="Haggblom M.M."/>
        </authorList>
    </citation>
    <scope>NUCLEOTIDE SEQUENCE</scope>
    <source>
        <strain evidence="8">ATCC BAA-1853 / DSM 23119 / SP1PR4</strain>
    </source>
</reference>
<dbReference type="RefSeq" id="WP_013568964.1">
    <property type="nucleotide sequence ID" value="NC_014963.1"/>
</dbReference>
<evidence type="ECO:0000256" key="4">
    <source>
        <dbReference type="PROSITE-ProRule" id="PRU00473"/>
    </source>
</evidence>
<evidence type="ECO:0000259" key="6">
    <source>
        <dbReference type="PROSITE" id="PS51123"/>
    </source>
</evidence>
<dbReference type="PROSITE" id="PS51123">
    <property type="entry name" value="OMPA_2"/>
    <property type="match status" value="1"/>
</dbReference>
<dbReference type="PANTHER" id="PTHR30329">
    <property type="entry name" value="STATOR ELEMENT OF FLAGELLAR MOTOR COMPLEX"/>
    <property type="match status" value="1"/>
</dbReference>
<keyword evidence="5" id="KW-1133">Transmembrane helix</keyword>
<evidence type="ECO:0000256" key="3">
    <source>
        <dbReference type="ARBA" id="ARBA00023237"/>
    </source>
</evidence>
<dbReference type="InterPro" id="IPR036737">
    <property type="entry name" value="OmpA-like_sf"/>
</dbReference>
<dbReference type="CDD" id="cd07185">
    <property type="entry name" value="OmpA_C-like"/>
    <property type="match status" value="1"/>
</dbReference>
<proteinExistence type="predicted"/>
<accession>E8UZF1</accession>
<feature type="domain" description="OmpA-like" evidence="6">
    <location>
        <begin position="118"/>
        <end position="236"/>
    </location>
</feature>
<dbReference type="Proteomes" id="UP000006844">
    <property type="component" value="Chromosome"/>
</dbReference>
<dbReference type="Pfam" id="PF00691">
    <property type="entry name" value="OmpA"/>
    <property type="match status" value="1"/>
</dbReference>
<evidence type="ECO:0000256" key="1">
    <source>
        <dbReference type="ARBA" id="ARBA00004442"/>
    </source>
</evidence>
<protein>
    <submittedName>
        <fullName evidence="7">OmpA/MotB domain protein</fullName>
    </submittedName>
</protein>
<dbReference type="HOGENOM" id="CLU_092293_0_0_0"/>
<dbReference type="InterPro" id="IPR006664">
    <property type="entry name" value="OMP_bac"/>
</dbReference>
<dbReference type="AlphaFoldDB" id="E8UZF1"/>
<evidence type="ECO:0000313" key="8">
    <source>
        <dbReference type="Proteomes" id="UP000006844"/>
    </source>
</evidence>
<feature type="transmembrane region" description="Helical" evidence="5">
    <location>
        <begin position="12"/>
        <end position="30"/>
    </location>
</feature>
<dbReference type="OrthoDB" id="5525824at2"/>
<organism evidence="7 8">
    <name type="scientific">Terriglobus saanensis (strain ATCC BAA-1853 / DSM 23119 / SP1PR4)</name>
    <dbReference type="NCBI Taxonomy" id="401053"/>
    <lineage>
        <taxon>Bacteria</taxon>
        <taxon>Pseudomonadati</taxon>
        <taxon>Acidobacteriota</taxon>
        <taxon>Terriglobia</taxon>
        <taxon>Terriglobales</taxon>
        <taxon>Acidobacteriaceae</taxon>
        <taxon>Terriglobus</taxon>
    </lineage>
</organism>
<dbReference type="STRING" id="401053.AciPR4_2451"/>
<keyword evidence="5" id="KW-0812">Transmembrane</keyword>
<name>E8UZF1_TERSS</name>
<keyword evidence="2 4" id="KW-0472">Membrane</keyword>
<dbReference type="KEGG" id="tsa:AciPR4_2451"/>
<dbReference type="PROSITE" id="PS51257">
    <property type="entry name" value="PROKAR_LIPOPROTEIN"/>
    <property type="match status" value="1"/>
</dbReference>
<dbReference type="InterPro" id="IPR006665">
    <property type="entry name" value="OmpA-like"/>
</dbReference>
<dbReference type="PANTHER" id="PTHR30329:SF21">
    <property type="entry name" value="LIPOPROTEIN YIAD-RELATED"/>
    <property type="match status" value="1"/>
</dbReference>
<keyword evidence="8" id="KW-1185">Reference proteome</keyword>
<dbReference type="InterPro" id="IPR050330">
    <property type="entry name" value="Bact_OuterMem_StrucFunc"/>
</dbReference>
<gene>
    <name evidence="7" type="ordered locus">AciPR4_2451</name>
</gene>
<evidence type="ECO:0000313" key="7">
    <source>
        <dbReference type="EMBL" id="ADV83231.1"/>
    </source>
</evidence>
<dbReference type="EMBL" id="CP002467">
    <property type="protein sequence ID" value="ADV83231.1"/>
    <property type="molecule type" value="Genomic_DNA"/>
</dbReference>
<comment type="subcellular location">
    <subcellularLocation>
        <location evidence="1">Cell outer membrane</location>
    </subcellularLocation>
</comment>
<evidence type="ECO:0000256" key="2">
    <source>
        <dbReference type="ARBA" id="ARBA00023136"/>
    </source>
</evidence>
<dbReference type="GO" id="GO:0009279">
    <property type="term" value="C:cell outer membrane"/>
    <property type="evidence" value="ECO:0007669"/>
    <property type="project" value="UniProtKB-SubCell"/>
</dbReference>
<dbReference type="SUPFAM" id="SSF103088">
    <property type="entry name" value="OmpA-like"/>
    <property type="match status" value="1"/>
</dbReference>
<sequence length="249" mass="26389">MKNRTEVLKKTLNGVGVAALSLGIVALTVGCSTKNYVRSQTAPIVAQTNQLEKRTGDDQRNIQDTDARAQQGIAGAKSAAATADQHAMAAGQSADAANVNAKDAYNRVDSLAGTVAGLDKYKPLSDVSVTFRFDKAVLTAADKKELDAVASSLQTTRHYLLEVTGGTDAVGDAAYNYALSQRRADAVVTYLAAKYNIPPHKFYMVGIGKDQEVATNKTAAGRAKNRRVQVRVLSNMEEEGAPERGANGN</sequence>
<dbReference type="Gene3D" id="3.30.1330.60">
    <property type="entry name" value="OmpA-like domain"/>
    <property type="match status" value="1"/>
</dbReference>
<keyword evidence="3" id="KW-0998">Cell outer membrane</keyword>
<dbReference type="PRINTS" id="PR01021">
    <property type="entry name" value="OMPADOMAIN"/>
</dbReference>
<dbReference type="eggNOG" id="COG2885">
    <property type="taxonomic scope" value="Bacteria"/>
</dbReference>
<evidence type="ECO:0000256" key="5">
    <source>
        <dbReference type="SAM" id="Phobius"/>
    </source>
</evidence>